<dbReference type="InterPro" id="IPR016135">
    <property type="entry name" value="UBQ-conjugating_enzyme/RWD"/>
</dbReference>
<proteinExistence type="predicted"/>
<organism evidence="3 4">
    <name type="scientific">Pseudocohnilembus persalinus</name>
    <name type="common">Ciliate</name>
    <dbReference type="NCBI Taxonomy" id="266149"/>
    <lineage>
        <taxon>Eukaryota</taxon>
        <taxon>Sar</taxon>
        <taxon>Alveolata</taxon>
        <taxon>Ciliophora</taxon>
        <taxon>Intramacronucleata</taxon>
        <taxon>Oligohymenophorea</taxon>
        <taxon>Scuticociliatia</taxon>
        <taxon>Philasterida</taxon>
        <taxon>Pseudocohnilembidae</taxon>
        <taxon>Pseudocohnilembus</taxon>
    </lineage>
</organism>
<dbReference type="InterPro" id="IPR000608">
    <property type="entry name" value="UBC"/>
</dbReference>
<dbReference type="Gene3D" id="3.10.110.10">
    <property type="entry name" value="Ubiquitin Conjugating Enzyme"/>
    <property type="match status" value="1"/>
</dbReference>
<accession>A0A0V0QF41</accession>
<dbReference type="OrthoDB" id="109543at2759"/>
<gene>
    <name evidence="3" type="ORF">PPERSA_03039</name>
</gene>
<reference evidence="3 4" key="1">
    <citation type="journal article" date="2015" name="Sci. Rep.">
        <title>Genome of the facultative scuticociliatosis pathogen Pseudocohnilembus persalinus provides insight into its virulence through horizontal gene transfer.</title>
        <authorList>
            <person name="Xiong J."/>
            <person name="Wang G."/>
            <person name="Cheng J."/>
            <person name="Tian M."/>
            <person name="Pan X."/>
            <person name="Warren A."/>
            <person name="Jiang C."/>
            <person name="Yuan D."/>
            <person name="Miao W."/>
        </authorList>
    </citation>
    <scope>NUCLEOTIDE SEQUENCE [LARGE SCALE GENOMIC DNA]</scope>
    <source>
        <strain evidence="3">36N120E</strain>
    </source>
</reference>
<evidence type="ECO:0000313" key="4">
    <source>
        <dbReference type="Proteomes" id="UP000054937"/>
    </source>
</evidence>
<feature type="region of interest" description="Disordered" evidence="1">
    <location>
        <begin position="192"/>
        <end position="213"/>
    </location>
</feature>
<dbReference type="SMART" id="SM00212">
    <property type="entry name" value="UBCc"/>
    <property type="match status" value="1"/>
</dbReference>
<feature type="domain" description="UBC core" evidence="2">
    <location>
        <begin position="9"/>
        <end position="183"/>
    </location>
</feature>
<dbReference type="InParanoid" id="A0A0V0QF41"/>
<dbReference type="EMBL" id="LDAU01000182">
    <property type="protein sequence ID" value="KRX00779.1"/>
    <property type="molecule type" value="Genomic_DNA"/>
</dbReference>
<evidence type="ECO:0000313" key="3">
    <source>
        <dbReference type="EMBL" id="KRX00779.1"/>
    </source>
</evidence>
<protein>
    <submittedName>
        <fullName evidence="3">Ubiquitin-conjugating enzyme/RWD-like protein</fullName>
    </submittedName>
</protein>
<dbReference type="Proteomes" id="UP000054937">
    <property type="component" value="Unassembled WGS sequence"/>
</dbReference>
<dbReference type="OMA" id="DEWHTIS"/>
<dbReference type="AlphaFoldDB" id="A0A0V0QF41"/>
<dbReference type="SUPFAM" id="SSF54495">
    <property type="entry name" value="UBC-like"/>
    <property type="match status" value="1"/>
</dbReference>
<keyword evidence="4" id="KW-1185">Reference proteome</keyword>
<comment type="caution">
    <text evidence="3">The sequence shown here is derived from an EMBL/GenBank/DDBJ whole genome shotgun (WGS) entry which is preliminary data.</text>
</comment>
<evidence type="ECO:0000259" key="2">
    <source>
        <dbReference type="PROSITE" id="PS50127"/>
    </source>
</evidence>
<dbReference type="CDD" id="cd23955">
    <property type="entry name" value="UBCc_invertebrate"/>
    <property type="match status" value="1"/>
</dbReference>
<dbReference type="PROSITE" id="PS50127">
    <property type="entry name" value="UBC_2"/>
    <property type="match status" value="1"/>
</dbReference>
<evidence type="ECO:0000256" key="1">
    <source>
        <dbReference type="SAM" id="MobiDB-lite"/>
    </source>
</evidence>
<dbReference type="Pfam" id="PF00179">
    <property type="entry name" value="UQ_con"/>
    <property type="match status" value="1"/>
</dbReference>
<name>A0A0V0QF41_PSEPJ</name>
<sequence>MNKQQQQNQAIKRLFKDLKDLEQEPLKGVGICIPNNENPRTLRVNIEILDGPFSGCIVPHYMRILETFPNKPPQMIIDKGFPNIHPLMMSYSCFFKMEEDAKIDAKDCNSYCLDILETHAFQEIKKAGWSSAYTIKTLLIQIQALLGDSHMYSQYFMNGSDKKKQEVRQFQQKIKLQNGKTVIHSQDNPFPAISDGIPKKSENQQSNQSANKKLPQDVIERLTCYLTRDSILDDEKIIFGYPIKSVQDKFQRVQMESFGEVLSLDGFLQQKNLQANSRKTAGGEIYNGWIPLYINEEHFKRAKNYIQDIGQYIFNQSTNDYKDYIIIFPKLLNKLVVSMFNFEGQIGVAQIEMYCQFQKLFRRLIEDEPKLQQEINKRVKQMIGQDDKIRNKKSLADIGDFIALVGFSDYNLTDILPIIYKEYFARQVFWIFKNKEGQRFQNTQALLSFAYTQAAVSNNILLFNVGVQKYLGTEEFQKSLEERYSFIKQQDAENFLKELKFNAKNIKNHIDLQKYVGLINDQVNLDFVAYQLDWFKVAVNLSNSQGYTKNLKITNLVSGSTINQQQLRYQQIFEDLKNKQIYKKQDLQENNKQVVKQNNNTTHNNSSIISPDLSNLQDLFKNLNSPCDIYVQIPSKDKDFQQKQLFQNFLQNNNDQLNEKFSLEQIEQDKQLIYKIQVKPPRQNALDIVKILLQNLYIPKLVPKTEKPENLTFLFNNNIDFINDLVQVQKDEKQLDEQFKNLNKKHDIFLYFSDNLSDSNKVQQIIKSQNVNNIKQIENLGYIIDVKPPRDNAKQICLNLIKQGHQPILKPSQN</sequence>